<dbReference type="AlphaFoldDB" id="A0A0B7AU94"/>
<feature type="coiled-coil region" evidence="1">
    <location>
        <begin position="95"/>
        <end position="129"/>
    </location>
</feature>
<proteinExistence type="predicted"/>
<gene>
    <name evidence="2" type="primary">ORF141297</name>
</gene>
<dbReference type="SMART" id="SM00150">
    <property type="entry name" value="SPEC"/>
    <property type="match status" value="3"/>
</dbReference>
<dbReference type="Gene3D" id="1.20.58.60">
    <property type="match status" value="2"/>
</dbReference>
<keyword evidence="1" id="KW-0175">Coiled coil</keyword>
<sequence length="525" mass="60647">MNLEIIADNKDKQLKQAKQYKEKQAVAKKAYMKQIEDLQNWLEEKTVNELTTTIHSETPSSLQMQLEENRELQKDINGHLQHIPDLVVQCNSLSENESTALAEKLHKELADLQNDLNQLKLTTVKKQAQLCTAIEETNKRGRVRDEVDSSVQRLQKSMDDTKEFTMTPRNQTTNEANEHFHINTELATDIKKHRQLVSQIFHQRLHMSSSSSEVLVCDEKIRENWQHLLTVLVEQKQQLETILQTEMSREFVKVSVNALARQADCVRQLEKLKDMFVDVSNCLRQLNEKQCPSDVILTSHQKYQSTLQSVSSWLDLVQQQLFIIPLTTQEQINQNENLQRQLRSLQGEVARVCRQRDIFLSSSCLDHQDLIEMCHSNVNSTIQLLENIAHLQLEDLLATEKQWKQFQDEVSGLQKLIEDTRKLVLAPNSAQSLDQLMSSSQNLDTFLNSCETQLNKLKTKESSLSQDYVKGIFSSELTMLQSSYMELHRQAMDKKATVQSLASAQDQYQKMLNNYSVFLDTAQDK</sequence>
<evidence type="ECO:0000313" key="2">
    <source>
        <dbReference type="EMBL" id="CEK84202.1"/>
    </source>
</evidence>
<feature type="non-terminal residue" evidence="2">
    <location>
        <position position="525"/>
    </location>
</feature>
<dbReference type="EMBL" id="HACG01037337">
    <property type="protein sequence ID" value="CEK84202.1"/>
    <property type="molecule type" value="Transcribed_RNA"/>
</dbReference>
<feature type="coiled-coil region" evidence="1">
    <location>
        <begin position="328"/>
        <end position="355"/>
    </location>
</feature>
<accession>A0A0B7AU94</accession>
<dbReference type="SUPFAM" id="SSF46966">
    <property type="entry name" value="Spectrin repeat"/>
    <property type="match status" value="2"/>
</dbReference>
<dbReference type="InterPro" id="IPR018159">
    <property type="entry name" value="Spectrin/alpha-actinin"/>
</dbReference>
<evidence type="ECO:0008006" key="3">
    <source>
        <dbReference type="Google" id="ProtNLM"/>
    </source>
</evidence>
<evidence type="ECO:0000256" key="1">
    <source>
        <dbReference type="SAM" id="Coils"/>
    </source>
</evidence>
<protein>
    <recommendedName>
        <fullName evidence="3">KASH domain-containing protein</fullName>
    </recommendedName>
</protein>
<organism evidence="2">
    <name type="scientific">Arion vulgaris</name>
    <dbReference type="NCBI Taxonomy" id="1028688"/>
    <lineage>
        <taxon>Eukaryota</taxon>
        <taxon>Metazoa</taxon>
        <taxon>Spiralia</taxon>
        <taxon>Lophotrochozoa</taxon>
        <taxon>Mollusca</taxon>
        <taxon>Gastropoda</taxon>
        <taxon>Heterobranchia</taxon>
        <taxon>Euthyneura</taxon>
        <taxon>Panpulmonata</taxon>
        <taxon>Eupulmonata</taxon>
        <taxon>Stylommatophora</taxon>
        <taxon>Helicina</taxon>
        <taxon>Arionoidea</taxon>
        <taxon>Arionidae</taxon>
        <taxon>Arion</taxon>
    </lineage>
</organism>
<name>A0A0B7AU94_9EUPU</name>
<reference evidence="2" key="1">
    <citation type="submission" date="2014-12" db="EMBL/GenBank/DDBJ databases">
        <title>Insight into the proteome of Arion vulgaris.</title>
        <authorList>
            <person name="Aradska J."/>
            <person name="Bulat T."/>
            <person name="Smidak R."/>
            <person name="Sarate P."/>
            <person name="Gangsoo J."/>
            <person name="Sialana F."/>
            <person name="Bilban M."/>
            <person name="Lubec G."/>
        </authorList>
    </citation>
    <scope>NUCLEOTIDE SEQUENCE</scope>
    <source>
        <tissue evidence="2">Skin</tissue>
    </source>
</reference>